<comment type="catalytic activity">
    <reaction evidence="5">
        <text>[(1-&gt;4)-alpha-D-galacturonosyl methyl ester](n) + n H2O = [(1-&gt;4)-alpha-D-galacturonosyl](n) + n methanol + n H(+)</text>
        <dbReference type="Rhea" id="RHEA:22380"/>
        <dbReference type="Rhea" id="RHEA-COMP:14570"/>
        <dbReference type="Rhea" id="RHEA-COMP:14573"/>
        <dbReference type="ChEBI" id="CHEBI:15377"/>
        <dbReference type="ChEBI" id="CHEBI:15378"/>
        <dbReference type="ChEBI" id="CHEBI:17790"/>
        <dbReference type="ChEBI" id="CHEBI:140522"/>
        <dbReference type="ChEBI" id="CHEBI:140523"/>
        <dbReference type="EC" id="3.1.1.11"/>
    </reaction>
</comment>
<comment type="similarity">
    <text evidence="1">Belongs to the pectinesterase family.</text>
</comment>
<dbReference type="InterPro" id="IPR011050">
    <property type="entry name" value="Pectin_lyase_fold/virulence"/>
</dbReference>
<evidence type="ECO:0000256" key="5">
    <source>
        <dbReference type="RuleBase" id="RU000589"/>
    </source>
</evidence>
<dbReference type="Proteomes" id="UP000233742">
    <property type="component" value="Chromosome"/>
</dbReference>
<dbReference type="InterPro" id="IPR033131">
    <property type="entry name" value="Pectinesterase_Asp_AS"/>
</dbReference>
<gene>
    <name evidence="7" type="ORF">CUV01_14015</name>
</gene>
<dbReference type="PANTHER" id="PTHR31321:SF57">
    <property type="entry name" value="PECTINESTERASE 53-RELATED"/>
    <property type="match status" value="1"/>
</dbReference>
<comment type="pathway">
    <text evidence="5">Glycan metabolism; pectin degradation; 2-dehydro-3-deoxy-D-gluconate from pectin: step 1/5.</text>
</comment>
<evidence type="ECO:0000256" key="4">
    <source>
        <dbReference type="PROSITE-ProRule" id="PRU10040"/>
    </source>
</evidence>
<evidence type="ECO:0000313" key="7">
    <source>
        <dbReference type="EMBL" id="AUH34351.1"/>
    </source>
</evidence>
<dbReference type="KEGG" id="paro:CUV01_14015"/>
<dbReference type="GO" id="GO:0009279">
    <property type="term" value="C:cell outer membrane"/>
    <property type="evidence" value="ECO:0007669"/>
    <property type="project" value="TreeGrafter"/>
</dbReference>
<sequence length="435" mass="47468">MRPQLTEEQAARYSRDEVLRYTGAAGNDVTDPWLPAPLVATAILLDFTVGQGGSHATVQQAVNAALVQGRGGRVAIGIMPGVHEGLVYVPPAPFALTLIGLGRRADDVMLLSNIDAEMPGPEYRRRFQAQFADAPAQVASIFRRIAATDRITTANASVVRVENNDFQLLNLTIRNSYGADRVQPDSTETNAAGQFRKGQHQAVALLIAGADRVQVQDVALRSFQDTLYLQSPARGRTVRTCLTGCDIEGDVDFIFGQSTAWFERCQIRSLGTRAPQAWATAPSTDICTRHGFVFNDCDFTHDGSPAALAGRFSLGRQWFEGVRATPYGQPTVPGYRCDLGAVSGYDPPSGTISRATLQSVGKCVILRSRIGAHINRAAPWDDWNGNSWNPRYRPAQYRASDMLDALSGWLRGQDITFEDVDPAMVFLGEYDNQNS</sequence>
<dbReference type="GO" id="GO:0045490">
    <property type="term" value="P:pectin catabolic process"/>
    <property type="evidence" value="ECO:0007669"/>
    <property type="project" value="UniProtKB-UniRule"/>
</dbReference>
<dbReference type="SUPFAM" id="SSF51126">
    <property type="entry name" value="Pectin lyase-like"/>
    <property type="match status" value="1"/>
</dbReference>
<accession>A0A2K9F5A2</accession>
<dbReference type="InterPro" id="IPR000070">
    <property type="entry name" value="Pectinesterase_cat"/>
</dbReference>
<protein>
    <recommendedName>
        <fullName evidence="5">Pectinesterase</fullName>
        <ecNumber evidence="5">3.1.1.11</ecNumber>
    </recommendedName>
</protein>
<evidence type="ECO:0000256" key="3">
    <source>
        <dbReference type="ARBA" id="ARBA00023085"/>
    </source>
</evidence>
<dbReference type="EC" id="3.1.1.11" evidence="5"/>
<dbReference type="Gene3D" id="2.160.20.10">
    <property type="entry name" value="Single-stranded right-handed beta-helix, Pectin lyase-like"/>
    <property type="match status" value="1"/>
</dbReference>
<dbReference type="PROSITE" id="PS00503">
    <property type="entry name" value="PECTINESTERASE_2"/>
    <property type="match status" value="1"/>
</dbReference>
<keyword evidence="8" id="KW-1185">Reference proteome</keyword>
<dbReference type="InterPro" id="IPR012334">
    <property type="entry name" value="Pectin_lyas_fold"/>
</dbReference>
<dbReference type="AlphaFoldDB" id="A0A2K9F5A2"/>
<dbReference type="Pfam" id="PF01095">
    <property type="entry name" value="Pectinesterase"/>
    <property type="match status" value="1"/>
</dbReference>
<dbReference type="OrthoDB" id="191551at2"/>
<evidence type="ECO:0000256" key="1">
    <source>
        <dbReference type="ARBA" id="ARBA00008891"/>
    </source>
</evidence>
<keyword evidence="2 5" id="KW-0378">Hydrolase</keyword>
<reference evidence="7 8" key="1">
    <citation type="submission" date="2017-12" db="EMBL/GenBank/DDBJ databases">
        <authorList>
            <person name="Hurst M.R.H."/>
        </authorList>
    </citation>
    <scope>NUCLEOTIDE SEQUENCE [LARGE SCALE GENOMIC DNA]</scope>
    <source>
        <strain evidence="7 8">BM15</strain>
    </source>
</reference>
<dbReference type="EMBL" id="CP025408">
    <property type="protein sequence ID" value="AUH34351.1"/>
    <property type="molecule type" value="Genomic_DNA"/>
</dbReference>
<dbReference type="RefSeq" id="WP_101461013.1">
    <property type="nucleotide sequence ID" value="NZ_CP025408.1"/>
</dbReference>
<dbReference type="GO" id="GO:0030599">
    <property type="term" value="F:pectinesterase activity"/>
    <property type="evidence" value="ECO:0007669"/>
    <property type="project" value="UniProtKB-UniRule"/>
</dbReference>
<dbReference type="PANTHER" id="PTHR31321">
    <property type="entry name" value="ACYL-COA THIOESTER HYDROLASE YBHC-RELATED"/>
    <property type="match status" value="1"/>
</dbReference>
<evidence type="ECO:0000256" key="2">
    <source>
        <dbReference type="ARBA" id="ARBA00022801"/>
    </source>
</evidence>
<organism evidence="7 8">
    <name type="scientific">Paracoccus tegillarcae</name>
    <dbReference type="NCBI Taxonomy" id="1529068"/>
    <lineage>
        <taxon>Bacteria</taxon>
        <taxon>Pseudomonadati</taxon>
        <taxon>Pseudomonadota</taxon>
        <taxon>Alphaproteobacteria</taxon>
        <taxon>Rhodobacterales</taxon>
        <taxon>Paracoccaceae</taxon>
        <taxon>Paracoccus</taxon>
    </lineage>
</organism>
<name>A0A2K9F5A2_9RHOB</name>
<feature type="active site" evidence="4">
    <location>
        <position position="252"/>
    </location>
</feature>
<proteinExistence type="inferred from homology"/>
<dbReference type="UniPathway" id="UPA00545">
    <property type="reaction ID" value="UER00823"/>
</dbReference>
<feature type="domain" description="Pectinesterase catalytic" evidence="6">
    <location>
        <begin position="178"/>
        <end position="319"/>
    </location>
</feature>
<dbReference type="GO" id="GO:0042545">
    <property type="term" value="P:cell wall modification"/>
    <property type="evidence" value="ECO:0007669"/>
    <property type="project" value="UniProtKB-UniRule"/>
</dbReference>
<keyword evidence="3 5" id="KW-0063">Aspartyl esterase</keyword>
<evidence type="ECO:0000259" key="6">
    <source>
        <dbReference type="Pfam" id="PF01095"/>
    </source>
</evidence>
<evidence type="ECO:0000313" key="8">
    <source>
        <dbReference type="Proteomes" id="UP000233742"/>
    </source>
</evidence>